<dbReference type="GO" id="GO:0000160">
    <property type="term" value="P:phosphorelay signal transduction system"/>
    <property type="evidence" value="ECO:0007669"/>
    <property type="project" value="InterPro"/>
</dbReference>
<evidence type="ECO:0000313" key="3">
    <source>
        <dbReference type="EMBL" id="MBL0391568.1"/>
    </source>
</evidence>
<dbReference type="AlphaFoldDB" id="A0A936YY80"/>
<sequence length="246" mass="27503">MAQRVYIKVVGFSDEERHALNTVFRLSEQCLTMYQLWTPTAPEPPRVALMDAQSWEARVEAESPLHRDLRILWIGASPPDSVWRALPRPLAWPDVIEALDQLFAQDSGPDGDVDPGPDSVMSQKQALIVSADREQRLYLRARLALARLTQADEAETAAQALELARGRHYDLALVDGRLVDCDPWGLVRQLRQGANAIRHLAMTQAQRTASERARAWLAGVDELLEDPPHPGRLDAWLSRIELGPAA</sequence>
<dbReference type="InterPro" id="IPR011006">
    <property type="entry name" value="CheY-like_superfamily"/>
</dbReference>
<dbReference type="Gene3D" id="3.40.50.2300">
    <property type="match status" value="1"/>
</dbReference>
<keyword evidence="4" id="KW-1185">Reference proteome</keyword>
<organism evidence="3 4">
    <name type="scientific">Ramlibacter monticola</name>
    <dbReference type="NCBI Taxonomy" id="1926872"/>
    <lineage>
        <taxon>Bacteria</taxon>
        <taxon>Pseudomonadati</taxon>
        <taxon>Pseudomonadota</taxon>
        <taxon>Betaproteobacteria</taxon>
        <taxon>Burkholderiales</taxon>
        <taxon>Comamonadaceae</taxon>
        <taxon>Ramlibacter</taxon>
    </lineage>
</organism>
<keyword evidence="1" id="KW-0597">Phosphoprotein</keyword>
<accession>A0A936YY80</accession>
<comment type="caution">
    <text evidence="3">The sequence shown here is derived from an EMBL/GenBank/DDBJ whole genome shotgun (WGS) entry which is preliminary data.</text>
</comment>
<gene>
    <name evidence="3" type="ORF">JJ685_10515</name>
</gene>
<feature type="modified residue" description="4-aspartylphosphate" evidence="1">
    <location>
        <position position="175"/>
    </location>
</feature>
<dbReference type="Pfam" id="PF00072">
    <property type="entry name" value="Response_reg"/>
    <property type="match status" value="1"/>
</dbReference>
<name>A0A936YY80_9BURK</name>
<dbReference type="RefSeq" id="WP_201674189.1">
    <property type="nucleotide sequence ID" value="NZ_JAEQNE010000002.1"/>
</dbReference>
<dbReference type="Proteomes" id="UP000599109">
    <property type="component" value="Unassembled WGS sequence"/>
</dbReference>
<dbReference type="InterPro" id="IPR001789">
    <property type="entry name" value="Sig_transdc_resp-reg_receiver"/>
</dbReference>
<evidence type="ECO:0000313" key="4">
    <source>
        <dbReference type="Proteomes" id="UP000599109"/>
    </source>
</evidence>
<dbReference type="EMBL" id="JAEQNE010000002">
    <property type="protein sequence ID" value="MBL0391568.1"/>
    <property type="molecule type" value="Genomic_DNA"/>
</dbReference>
<dbReference type="CDD" id="cd00156">
    <property type="entry name" value="REC"/>
    <property type="match status" value="1"/>
</dbReference>
<reference evidence="3 4" key="1">
    <citation type="journal article" date="2017" name="Int. J. Syst. Evol. Microbiol.">
        <title>Ramlibacter monticola sp. nov., isolated from forest soil.</title>
        <authorList>
            <person name="Chaudhary D.K."/>
            <person name="Kim J."/>
        </authorList>
    </citation>
    <scope>NUCLEOTIDE SEQUENCE [LARGE SCALE GENOMIC DNA]</scope>
    <source>
        <strain evidence="3 4">KACC 19175</strain>
    </source>
</reference>
<evidence type="ECO:0000259" key="2">
    <source>
        <dbReference type="PROSITE" id="PS50110"/>
    </source>
</evidence>
<dbReference type="PROSITE" id="PS50110">
    <property type="entry name" value="RESPONSE_REGULATORY"/>
    <property type="match status" value="1"/>
</dbReference>
<protein>
    <submittedName>
        <fullName evidence="3">Response regulator</fullName>
    </submittedName>
</protein>
<proteinExistence type="predicted"/>
<evidence type="ECO:0000256" key="1">
    <source>
        <dbReference type="PROSITE-ProRule" id="PRU00169"/>
    </source>
</evidence>
<feature type="domain" description="Response regulatory" evidence="2">
    <location>
        <begin position="125"/>
        <end position="241"/>
    </location>
</feature>
<dbReference type="SUPFAM" id="SSF52172">
    <property type="entry name" value="CheY-like"/>
    <property type="match status" value="1"/>
</dbReference>